<evidence type="ECO:0000256" key="2">
    <source>
        <dbReference type="ARBA" id="ARBA00022448"/>
    </source>
</evidence>
<dbReference type="Gene3D" id="1.10.3720.10">
    <property type="entry name" value="MetI-like"/>
    <property type="match status" value="1"/>
</dbReference>
<evidence type="ECO:0000259" key="8">
    <source>
        <dbReference type="PROSITE" id="PS50928"/>
    </source>
</evidence>
<name>L7VXS7_9BACT</name>
<protein>
    <submittedName>
        <fullName evidence="9">Oligopeptide transport system permease protein OppC</fullName>
    </submittedName>
</protein>
<dbReference type="InterPro" id="IPR000515">
    <property type="entry name" value="MetI-like"/>
</dbReference>
<dbReference type="GO" id="GO:0005886">
    <property type="term" value="C:plasma membrane"/>
    <property type="evidence" value="ECO:0007669"/>
    <property type="project" value="UniProtKB-SubCell"/>
</dbReference>
<dbReference type="NCBIfam" id="NF045476">
    <property type="entry name" value="Opp4C"/>
    <property type="match status" value="1"/>
</dbReference>
<keyword evidence="2 7" id="KW-0813">Transport</keyword>
<keyword evidence="3" id="KW-1003">Cell membrane</keyword>
<dbReference type="PANTHER" id="PTHR43386">
    <property type="entry name" value="OLIGOPEPTIDE TRANSPORT SYSTEM PERMEASE PROTEIN APPC"/>
    <property type="match status" value="1"/>
</dbReference>
<evidence type="ECO:0000313" key="9">
    <source>
        <dbReference type="EMBL" id="AGC72439.1"/>
    </source>
</evidence>
<dbReference type="InterPro" id="IPR035906">
    <property type="entry name" value="MetI-like_sf"/>
</dbReference>
<sequence>MSDKPAAQPAIGAKLFQDDASKTEQTINRFRRRFLRHKLGLVGLAVLLVLGLMALFAPLVAQHDPIEPDLRALNQPPSAGHILGTDSVGRDNWARLVYGARVSLSVGLVAVSIYISIGVVLGGLSGYFGGRVDMLIMRFTDVMMCFPSFMLIITVASSLPPSIYNIMIIIGIFGWTGICRLVRGQFLSLRAQDYVLAARAVGVRDRQIVFRHILPNAMAPVIVSATLGLAGAILTEAGLSFLGFGVQEPMPSWGSMVQLAMSLPVLENMPWRWMPPAGMIAITVLAVNFAGDALRDALDPHSVVD</sequence>
<keyword evidence="4 7" id="KW-0812">Transmembrane</keyword>
<evidence type="ECO:0000256" key="6">
    <source>
        <dbReference type="ARBA" id="ARBA00023136"/>
    </source>
</evidence>
<accession>L7VXS7</accession>
<feature type="transmembrane region" description="Helical" evidence="7">
    <location>
        <begin position="162"/>
        <end position="182"/>
    </location>
</feature>
<feature type="transmembrane region" description="Helical" evidence="7">
    <location>
        <begin position="273"/>
        <end position="291"/>
    </location>
</feature>
<dbReference type="EMBL" id="JX649902">
    <property type="protein sequence ID" value="AGC72439.1"/>
    <property type="molecule type" value="Genomic_DNA"/>
</dbReference>
<evidence type="ECO:0000256" key="7">
    <source>
        <dbReference type="RuleBase" id="RU363032"/>
    </source>
</evidence>
<dbReference type="SUPFAM" id="SSF161098">
    <property type="entry name" value="MetI-like"/>
    <property type="match status" value="1"/>
</dbReference>
<feature type="transmembrane region" description="Helical" evidence="7">
    <location>
        <begin position="135"/>
        <end position="156"/>
    </location>
</feature>
<comment type="similarity">
    <text evidence="7">Belongs to the binding-protein-dependent transport system permease family.</text>
</comment>
<dbReference type="CDD" id="cd06261">
    <property type="entry name" value="TM_PBP2"/>
    <property type="match status" value="1"/>
</dbReference>
<keyword evidence="5 7" id="KW-1133">Transmembrane helix</keyword>
<evidence type="ECO:0000256" key="1">
    <source>
        <dbReference type="ARBA" id="ARBA00004651"/>
    </source>
</evidence>
<dbReference type="GO" id="GO:0055085">
    <property type="term" value="P:transmembrane transport"/>
    <property type="evidence" value="ECO:0007669"/>
    <property type="project" value="InterPro"/>
</dbReference>
<comment type="subcellular location">
    <subcellularLocation>
        <location evidence="1 7">Cell membrane</location>
        <topology evidence="1 7">Multi-pass membrane protein</topology>
    </subcellularLocation>
</comment>
<dbReference type="InterPro" id="IPR050366">
    <property type="entry name" value="BP-dependent_transpt_permease"/>
</dbReference>
<feature type="transmembrane region" description="Helical" evidence="7">
    <location>
        <begin position="39"/>
        <end position="61"/>
    </location>
</feature>
<dbReference type="PANTHER" id="PTHR43386:SF1">
    <property type="entry name" value="D,D-DIPEPTIDE TRANSPORT SYSTEM PERMEASE PROTEIN DDPC-RELATED"/>
    <property type="match status" value="1"/>
</dbReference>
<dbReference type="Pfam" id="PF12911">
    <property type="entry name" value="OppC_N"/>
    <property type="match status" value="1"/>
</dbReference>
<dbReference type="AlphaFoldDB" id="L7VXS7"/>
<evidence type="ECO:0000256" key="3">
    <source>
        <dbReference type="ARBA" id="ARBA00022475"/>
    </source>
</evidence>
<dbReference type="InterPro" id="IPR053523">
    <property type="entry name" value="Oligopeptide_permease_AppC"/>
</dbReference>
<feature type="domain" description="ABC transmembrane type-1" evidence="8">
    <location>
        <begin position="100"/>
        <end position="291"/>
    </location>
</feature>
<reference evidence="9" key="1">
    <citation type="submission" date="2012-09" db="EMBL/GenBank/DDBJ databases">
        <title>Metagenomic Characterization of a Microbial Community in Wastewater Detects High Levels of Antibiotic Resistance.</title>
        <authorList>
            <person name="Abrams M."/>
            <person name="Caldwell A."/>
            <person name="Vandaei E."/>
            <person name="Lee W."/>
            <person name="Perrott J."/>
            <person name="Khan S.Y."/>
            <person name="Ta J."/>
            <person name="Romero D."/>
            <person name="Nguyen V."/>
            <person name="Pourmand N."/>
            <person name="Ouverney C.C."/>
        </authorList>
    </citation>
    <scope>NUCLEOTIDE SEQUENCE</scope>
</reference>
<dbReference type="PROSITE" id="PS50928">
    <property type="entry name" value="ABC_TM1"/>
    <property type="match status" value="1"/>
</dbReference>
<feature type="transmembrane region" description="Helical" evidence="7">
    <location>
        <begin position="213"/>
        <end position="234"/>
    </location>
</feature>
<evidence type="ECO:0000256" key="4">
    <source>
        <dbReference type="ARBA" id="ARBA00022692"/>
    </source>
</evidence>
<keyword evidence="6 7" id="KW-0472">Membrane</keyword>
<feature type="transmembrane region" description="Helical" evidence="7">
    <location>
        <begin position="102"/>
        <end position="128"/>
    </location>
</feature>
<organism evidence="9">
    <name type="scientific">uncultured bacterium A1Q1_fos_493</name>
    <dbReference type="NCBI Taxonomy" id="1256577"/>
    <lineage>
        <taxon>Bacteria</taxon>
        <taxon>environmental samples</taxon>
    </lineage>
</organism>
<proteinExistence type="inferred from homology"/>
<dbReference type="InterPro" id="IPR025966">
    <property type="entry name" value="OppC_N"/>
</dbReference>
<evidence type="ECO:0000256" key="5">
    <source>
        <dbReference type="ARBA" id="ARBA00022989"/>
    </source>
</evidence>
<dbReference type="Pfam" id="PF00528">
    <property type="entry name" value="BPD_transp_1"/>
    <property type="match status" value="1"/>
</dbReference>